<evidence type="ECO:0000256" key="6">
    <source>
        <dbReference type="SAM" id="Phobius"/>
    </source>
</evidence>
<evidence type="ECO:0000259" key="7">
    <source>
        <dbReference type="Pfam" id="PF12823"/>
    </source>
</evidence>
<dbReference type="EMBL" id="JAYMRS010000016">
    <property type="protein sequence ID" value="MFB8770903.1"/>
    <property type="molecule type" value="Genomic_DNA"/>
</dbReference>
<comment type="caution">
    <text evidence="8">The sequence shown here is derived from an EMBL/GenBank/DDBJ whole genome shotgun (WGS) entry which is preliminary data.</text>
</comment>
<dbReference type="RefSeq" id="WP_357227065.1">
    <property type="nucleotide sequence ID" value="NZ_JAYMRS010000016.1"/>
</dbReference>
<dbReference type="Proteomes" id="UP001585053">
    <property type="component" value="Unassembled WGS sequence"/>
</dbReference>
<proteinExistence type="predicted"/>
<evidence type="ECO:0000256" key="4">
    <source>
        <dbReference type="ARBA" id="ARBA00022989"/>
    </source>
</evidence>
<dbReference type="PANTHER" id="PTHR40077:SF2">
    <property type="entry name" value="MEMBRANE PROTEIN"/>
    <property type="match status" value="1"/>
</dbReference>
<evidence type="ECO:0000313" key="9">
    <source>
        <dbReference type="Proteomes" id="UP001585053"/>
    </source>
</evidence>
<dbReference type="NCBIfam" id="TIGR03954">
    <property type="entry name" value="integ_memb_HG"/>
    <property type="match status" value="1"/>
</dbReference>
<evidence type="ECO:0000256" key="3">
    <source>
        <dbReference type="ARBA" id="ARBA00022692"/>
    </source>
</evidence>
<evidence type="ECO:0000313" key="8">
    <source>
        <dbReference type="EMBL" id="MFB8770903.1"/>
    </source>
</evidence>
<protein>
    <submittedName>
        <fullName evidence="8">DUF3817 domain-containing protein</fullName>
    </submittedName>
</protein>
<sequence>MSFTLYRVLAYVTGVFLLGLTFLAMPAKYLVGENSMFALAPAPRGGEHWFGPESPLMLFIAMPHGYIYMLYVLVVLWVALDRRWGAGRTLGVVLAGTIPILGFVVEHRVVKSERAKEAAALAGAQESAPTG</sequence>
<dbReference type="InterPro" id="IPR023845">
    <property type="entry name" value="DUF3817_TM"/>
</dbReference>
<evidence type="ECO:0000256" key="5">
    <source>
        <dbReference type="ARBA" id="ARBA00023136"/>
    </source>
</evidence>
<evidence type="ECO:0000256" key="2">
    <source>
        <dbReference type="ARBA" id="ARBA00022475"/>
    </source>
</evidence>
<keyword evidence="2" id="KW-1003">Cell membrane</keyword>
<feature type="transmembrane region" description="Helical" evidence="6">
    <location>
        <begin position="56"/>
        <end position="80"/>
    </location>
</feature>
<feature type="domain" description="DUF3817" evidence="7">
    <location>
        <begin position="4"/>
        <end position="110"/>
    </location>
</feature>
<evidence type="ECO:0000256" key="1">
    <source>
        <dbReference type="ARBA" id="ARBA00004651"/>
    </source>
</evidence>
<gene>
    <name evidence="8" type="ORF">VSQ78_24645</name>
</gene>
<keyword evidence="4 6" id="KW-1133">Transmembrane helix</keyword>
<reference evidence="8 9" key="1">
    <citation type="submission" date="2024-01" db="EMBL/GenBank/DDBJ databases">
        <title>Genome mining of biosynthetic gene clusters to explore secondary metabolites of Streptomyces sp.</title>
        <authorList>
            <person name="Baig A."/>
            <person name="Ajitkumar Shintre N."/>
            <person name="Kumar H."/>
            <person name="Anbarasu A."/>
            <person name="Ramaiah S."/>
        </authorList>
    </citation>
    <scope>NUCLEOTIDE SEQUENCE [LARGE SCALE GENOMIC DNA]</scope>
    <source>
        <strain evidence="8 9">A01</strain>
    </source>
</reference>
<organism evidence="8 9">
    <name type="scientific">Nocardiopsis alba</name>
    <dbReference type="NCBI Taxonomy" id="53437"/>
    <lineage>
        <taxon>Bacteria</taxon>
        <taxon>Bacillati</taxon>
        <taxon>Actinomycetota</taxon>
        <taxon>Actinomycetes</taxon>
        <taxon>Streptosporangiales</taxon>
        <taxon>Nocardiopsidaceae</taxon>
        <taxon>Nocardiopsis</taxon>
    </lineage>
</organism>
<name>A0ABV5E228_9ACTN</name>
<dbReference type="Pfam" id="PF12823">
    <property type="entry name" value="DUF3817"/>
    <property type="match status" value="1"/>
</dbReference>
<keyword evidence="9" id="KW-1185">Reference proteome</keyword>
<comment type="subcellular location">
    <subcellularLocation>
        <location evidence="1">Cell membrane</location>
        <topology evidence="1">Multi-pass membrane protein</topology>
    </subcellularLocation>
</comment>
<keyword evidence="5 6" id="KW-0472">Membrane</keyword>
<feature type="transmembrane region" description="Helical" evidence="6">
    <location>
        <begin position="6"/>
        <end position="27"/>
    </location>
</feature>
<dbReference type="PANTHER" id="PTHR40077">
    <property type="entry name" value="MEMBRANE PROTEIN-RELATED"/>
    <property type="match status" value="1"/>
</dbReference>
<accession>A0ABV5E228</accession>
<keyword evidence="3 6" id="KW-0812">Transmembrane</keyword>